<organism evidence="1">
    <name type="scientific">hydrothermal vent metagenome</name>
    <dbReference type="NCBI Taxonomy" id="652676"/>
    <lineage>
        <taxon>unclassified sequences</taxon>
        <taxon>metagenomes</taxon>
        <taxon>ecological metagenomes</taxon>
    </lineage>
</organism>
<dbReference type="AlphaFoldDB" id="A0A3B0YZQ7"/>
<sequence>MIKRIKVGWLSVFLIAFFAACSGGEDKQKSAALDKAIVEIESLGEVQTSIEKQVLSDALTVIRKHADKGNSKAMFWVAEGRSLDASDKNFISLTDSAKWLEKAALKGHVDAALSLADLYANETTIKDNDKAYYWYYIGYYTKDGKVHELSKDNSNPVPGDFRSETGVYEVVKQLTHEKLLEIEIQAKAWLKKHFKKL</sequence>
<protein>
    <recommendedName>
        <fullName evidence="2">Sel1 repeat family protein</fullName>
    </recommendedName>
</protein>
<reference evidence="1" key="1">
    <citation type="submission" date="2018-06" db="EMBL/GenBank/DDBJ databases">
        <authorList>
            <person name="Zhirakovskaya E."/>
        </authorList>
    </citation>
    <scope>NUCLEOTIDE SEQUENCE</scope>
</reference>
<dbReference type="SUPFAM" id="SSF81901">
    <property type="entry name" value="HCP-like"/>
    <property type="match status" value="1"/>
</dbReference>
<name>A0A3B0YZQ7_9ZZZZ</name>
<dbReference type="Gene3D" id="1.25.40.10">
    <property type="entry name" value="Tetratricopeptide repeat domain"/>
    <property type="match status" value="1"/>
</dbReference>
<accession>A0A3B0YZQ7</accession>
<dbReference type="EMBL" id="UOFL01000205">
    <property type="protein sequence ID" value="VAW80827.1"/>
    <property type="molecule type" value="Genomic_DNA"/>
</dbReference>
<gene>
    <name evidence="1" type="ORF">MNBD_GAMMA12-2404</name>
</gene>
<proteinExistence type="predicted"/>
<evidence type="ECO:0000313" key="1">
    <source>
        <dbReference type="EMBL" id="VAW80827.1"/>
    </source>
</evidence>
<dbReference type="PROSITE" id="PS51257">
    <property type="entry name" value="PROKAR_LIPOPROTEIN"/>
    <property type="match status" value="1"/>
</dbReference>
<evidence type="ECO:0008006" key="2">
    <source>
        <dbReference type="Google" id="ProtNLM"/>
    </source>
</evidence>
<dbReference type="InterPro" id="IPR011990">
    <property type="entry name" value="TPR-like_helical_dom_sf"/>
</dbReference>